<proteinExistence type="inferred from homology"/>
<comment type="catalytic activity">
    <reaction evidence="4">
        <text>L-glutaminyl-[protein] + H2O = L-glutamyl-[protein] + NH4(+)</text>
        <dbReference type="Rhea" id="RHEA:16441"/>
        <dbReference type="Rhea" id="RHEA-COMP:10207"/>
        <dbReference type="Rhea" id="RHEA-COMP:10208"/>
        <dbReference type="ChEBI" id="CHEBI:15377"/>
        <dbReference type="ChEBI" id="CHEBI:28938"/>
        <dbReference type="ChEBI" id="CHEBI:29973"/>
        <dbReference type="ChEBI" id="CHEBI:30011"/>
        <dbReference type="EC" id="3.5.1.44"/>
    </reaction>
</comment>
<comment type="catalytic activity">
    <reaction evidence="3 4">
        <text>[protein]-L-glutamate 5-O-methyl ester + H2O = L-glutamyl-[protein] + methanol + H(+)</text>
        <dbReference type="Rhea" id="RHEA:23236"/>
        <dbReference type="Rhea" id="RHEA-COMP:10208"/>
        <dbReference type="Rhea" id="RHEA-COMP:10311"/>
        <dbReference type="ChEBI" id="CHEBI:15377"/>
        <dbReference type="ChEBI" id="CHEBI:15378"/>
        <dbReference type="ChEBI" id="CHEBI:17790"/>
        <dbReference type="ChEBI" id="CHEBI:29973"/>
        <dbReference type="ChEBI" id="CHEBI:82795"/>
        <dbReference type="EC" id="3.1.1.61"/>
    </reaction>
</comment>
<evidence type="ECO:0000256" key="6">
    <source>
        <dbReference type="PROSITE-ProRule" id="PRU00169"/>
    </source>
</evidence>
<dbReference type="Proteomes" id="UP000194420">
    <property type="component" value="Unassembled WGS sequence"/>
</dbReference>
<dbReference type="Gene3D" id="3.40.50.180">
    <property type="entry name" value="Methylesterase CheB, C-terminal domain"/>
    <property type="match status" value="1"/>
</dbReference>
<keyword evidence="2 4" id="KW-0378">Hydrolase</keyword>
<evidence type="ECO:0000256" key="5">
    <source>
        <dbReference type="PROSITE-ProRule" id="PRU00050"/>
    </source>
</evidence>
<feature type="modified residue" description="4-aspartylphosphate" evidence="4 6">
    <location>
        <position position="73"/>
    </location>
</feature>
<comment type="similarity">
    <text evidence="4">Belongs to the CheB family.</text>
</comment>
<accession>A0A1Y6EPX7</accession>
<keyword evidence="4" id="KW-0963">Cytoplasm</keyword>
<dbReference type="GO" id="GO:0006935">
    <property type="term" value="P:chemotaxis"/>
    <property type="evidence" value="ECO:0007669"/>
    <property type="project" value="UniProtKB-UniRule"/>
</dbReference>
<reference evidence="11" key="1">
    <citation type="submission" date="2017-04" db="EMBL/GenBank/DDBJ databases">
        <authorList>
            <person name="Varghese N."/>
            <person name="Submissions S."/>
        </authorList>
    </citation>
    <scope>NUCLEOTIDE SEQUENCE [LARGE SCALE GENOMIC DNA]</scope>
</reference>
<feature type="active site" evidence="4 5">
    <location>
        <position position="183"/>
    </location>
</feature>
<evidence type="ECO:0000259" key="8">
    <source>
        <dbReference type="PROSITE" id="PS50110"/>
    </source>
</evidence>
<dbReference type="InterPro" id="IPR001789">
    <property type="entry name" value="Sig_transdc_resp-reg_receiver"/>
</dbReference>
<comment type="subcellular location">
    <subcellularLocation>
        <location evidence="4">Cytoplasm</location>
    </subcellularLocation>
</comment>
<evidence type="ECO:0000256" key="4">
    <source>
        <dbReference type="HAMAP-Rule" id="MF_00099"/>
    </source>
</evidence>
<organism evidence="10 11">
    <name type="scientific">Altererythrobacter xiamenensis</name>
    <dbReference type="NCBI Taxonomy" id="1316679"/>
    <lineage>
        <taxon>Bacteria</taxon>
        <taxon>Pseudomonadati</taxon>
        <taxon>Pseudomonadota</taxon>
        <taxon>Alphaproteobacteria</taxon>
        <taxon>Sphingomonadales</taxon>
        <taxon>Erythrobacteraceae</taxon>
        <taxon>Altererythrobacter</taxon>
    </lineage>
</organism>
<dbReference type="SUPFAM" id="SSF52738">
    <property type="entry name" value="Methylesterase CheB, C-terminal domain"/>
    <property type="match status" value="1"/>
</dbReference>
<evidence type="ECO:0000256" key="1">
    <source>
        <dbReference type="ARBA" id="ARBA00022500"/>
    </source>
</evidence>
<evidence type="ECO:0000259" key="9">
    <source>
        <dbReference type="PROSITE" id="PS50122"/>
    </source>
</evidence>
<comment type="function">
    <text evidence="4">Involved in chemotaxis. Part of a chemotaxis signal transduction system that modulates chemotaxis in response to various stimuli. Catalyzes the demethylation of specific methylglutamate residues introduced into the chemoreceptors (methyl-accepting chemotaxis proteins or MCP) by CheR. Also mediates the irreversible deamidation of specific glutamine residues to glutamic acid.</text>
</comment>
<dbReference type="Pfam" id="PF00072">
    <property type="entry name" value="Response_reg"/>
    <property type="match status" value="1"/>
</dbReference>
<keyword evidence="4 6" id="KW-0597">Phosphoprotein</keyword>
<dbReference type="EMBL" id="FXWG01000001">
    <property type="protein sequence ID" value="SMQ63030.1"/>
    <property type="molecule type" value="Genomic_DNA"/>
</dbReference>
<comment type="PTM">
    <text evidence="4">Phosphorylated by CheA. Phosphorylation of the N-terminal regulatory domain activates the methylesterase activity.</text>
</comment>
<feature type="domain" description="CheB-type methylesterase" evidence="9">
    <location>
        <begin position="172"/>
        <end position="364"/>
    </location>
</feature>
<dbReference type="PANTHER" id="PTHR42872:SF3">
    <property type="entry name" value="PROTEIN-GLUTAMATE METHYLESTERASE_PROTEIN-GLUTAMINE GLUTAMINASE 1"/>
    <property type="match status" value="1"/>
</dbReference>
<dbReference type="GO" id="GO:0000156">
    <property type="term" value="F:phosphorelay response regulator activity"/>
    <property type="evidence" value="ECO:0007669"/>
    <property type="project" value="InterPro"/>
</dbReference>
<dbReference type="EC" id="3.1.1.61" evidence="4"/>
<feature type="active site" evidence="4 5">
    <location>
        <position position="210"/>
    </location>
</feature>
<keyword evidence="1 4" id="KW-0145">Chemotaxis</keyword>
<feature type="active site" evidence="4 5">
    <location>
        <position position="306"/>
    </location>
</feature>
<dbReference type="Pfam" id="PF01339">
    <property type="entry name" value="CheB_methylest"/>
    <property type="match status" value="1"/>
</dbReference>
<dbReference type="InterPro" id="IPR035909">
    <property type="entry name" value="CheB_C"/>
</dbReference>
<dbReference type="NCBIfam" id="NF001965">
    <property type="entry name" value="PRK00742.1"/>
    <property type="match status" value="1"/>
</dbReference>
<dbReference type="PANTHER" id="PTHR42872">
    <property type="entry name" value="PROTEIN-GLUTAMATE METHYLESTERASE/PROTEIN-GLUTAMINE GLUTAMINASE"/>
    <property type="match status" value="1"/>
</dbReference>
<dbReference type="Gene3D" id="3.40.50.2300">
    <property type="match status" value="1"/>
</dbReference>
<dbReference type="InterPro" id="IPR011006">
    <property type="entry name" value="CheY-like_superfamily"/>
</dbReference>
<evidence type="ECO:0000256" key="2">
    <source>
        <dbReference type="ARBA" id="ARBA00022801"/>
    </source>
</evidence>
<dbReference type="InterPro" id="IPR008248">
    <property type="entry name" value="CheB-like"/>
</dbReference>
<dbReference type="GO" id="GO:0050568">
    <property type="term" value="F:protein-glutamine glutaminase activity"/>
    <property type="evidence" value="ECO:0007669"/>
    <property type="project" value="UniProtKB-UniRule"/>
</dbReference>
<dbReference type="EC" id="3.5.1.44" evidence="4"/>
<dbReference type="PROSITE" id="PS50110">
    <property type="entry name" value="RESPONSE_REGULATORY"/>
    <property type="match status" value="1"/>
</dbReference>
<name>A0A1Y6EPX7_9SPHN</name>
<gene>
    <name evidence="4" type="primary">cheB</name>
    <name evidence="10" type="ORF">SAMN06297468_0788</name>
</gene>
<evidence type="ECO:0000313" key="11">
    <source>
        <dbReference type="Proteomes" id="UP000194420"/>
    </source>
</evidence>
<keyword evidence="11" id="KW-1185">Reference proteome</keyword>
<dbReference type="AlphaFoldDB" id="A0A1Y6EPX7"/>
<evidence type="ECO:0000313" key="10">
    <source>
        <dbReference type="EMBL" id="SMQ63030.1"/>
    </source>
</evidence>
<dbReference type="HAMAP" id="MF_00099">
    <property type="entry name" value="CheB_chemtxs"/>
    <property type="match status" value="1"/>
</dbReference>
<feature type="region of interest" description="Disordered" evidence="7">
    <location>
        <begin position="151"/>
        <end position="173"/>
    </location>
</feature>
<dbReference type="GO" id="GO:0005737">
    <property type="term" value="C:cytoplasm"/>
    <property type="evidence" value="ECO:0007669"/>
    <property type="project" value="UniProtKB-SubCell"/>
</dbReference>
<dbReference type="PIRSF" id="PIRSF000876">
    <property type="entry name" value="RR_chemtxs_CheB"/>
    <property type="match status" value="1"/>
</dbReference>
<comment type="domain">
    <text evidence="4">Contains a C-terminal catalytic domain, and an N-terminal region which modulates catalytic activity.</text>
</comment>
<protein>
    <recommendedName>
        <fullName evidence="4">Protein-glutamate methylesterase/protein-glutamine glutaminase</fullName>
        <ecNumber evidence="4">3.1.1.61</ecNumber>
        <ecNumber evidence="4">3.5.1.44</ecNumber>
    </recommendedName>
</protein>
<dbReference type="SMART" id="SM00448">
    <property type="entry name" value="REC"/>
    <property type="match status" value="1"/>
</dbReference>
<dbReference type="RefSeq" id="WP_234989922.1">
    <property type="nucleotide sequence ID" value="NZ_FXWG01000001.1"/>
</dbReference>
<feature type="domain" description="Response regulatory" evidence="8">
    <location>
        <begin position="22"/>
        <end position="140"/>
    </location>
</feature>
<dbReference type="CDD" id="cd17541">
    <property type="entry name" value="REC_CheB-like"/>
    <property type="match status" value="1"/>
</dbReference>
<dbReference type="SUPFAM" id="SSF52172">
    <property type="entry name" value="CheY-like"/>
    <property type="match status" value="1"/>
</dbReference>
<evidence type="ECO:0000256" key="7">
    <source>
        <dbReference type="SAM" id="MobiDB-lite"/>
    </source>
</evidence>
<sequence length="367" mass="38575">MDARPSQLRKTSRIKDSNSPIRVMIVDDSLTVRTIFSRMVEDEGGMEIVGTFSNAERALVKLRDLDVDVILLDLEMPGMGGLEALPKILTTAENAQVLVVSSLTQDGAEHTLSALSMGAADTMLKPRPGGFDNIYRASLLEKIRALGTQDCETQPAASDTARTSARTRARSPKDPELVAVGASTGGIHALNAMLRCLPPSFDLPIVVTQHLPGSFMPVFARQLEVASARRSVVASQGSELRRGEILIAPGDGHLSVVRKGERLVVELSSNPASSGCMPSVDPMLSSIAETLGGHAIAVILSGMGRDGVEGAGRLAEAGGSILVQDAETSAVWGMPGSVAKAGLASAIEPPEKIAEMIVSLARVPAWK</sequence>
<dbReference type="CDD" id="cd16432">
    <property type="entry name" value="CheB_Rec"/>
    <property type="match status" value="1"/>
</dbReference>
<dbReference type="GO" id="GO:0008984">
    <property type="term" value="F:protein-glutamate methylesterase activity"/>
    <property type="evidence" value="ECO:0007669"/>
    <property type="project" value="UniProtKB-UniRule"/>
</dbReference>
<dbReference type="PROSITE" id="PS50122">
    <property type="entry name" value="CHEB"/>
    <property type="match status" value="1"/>
</dbReference>
<dbReference type="InterPro" id="IPR000673">
    <property type="entry name" value="Sig_transdc_resp-reg_Me-estase"/>
</dbReference>
<evidence type="ECO:0000256" key="3">
    <source>
        <dbReference type="ARBA" id="ARBA00048267"/>
    </source>
</evidence>